<dbReference type="EnsemblMetazoa" id="CJA02229a.1">
    <property type="protein sequence ID" value="CJA02229a.1"/>
    <property type="gene ID" value="WBGene00121433"/>
</dbReference>
<evidence type="ECO:0000256" key="2">
    <source>
        <dbReference type="ARBA" id="ARBA00022741"/>
    </source>
</evidence>
<reference evidence="7" key="2">
    <citation type="submission" date="2022-06" db="UniProtKB">
        <authorList>
            <consortium name="EnsemblMetazoa"/>
        </authorList>
    </citation>
    <scope>IDENTIFICATION</scope>
    <source>
        <strain evidence="7">DF5081</strain>
    </source>
</reference>
<dbReference type="InterPro" id="IPR009001">
    <property type="entry name" value="Transl_elong_EF1A/Init_IF2_C"/>
</dbReference>
<feature type="region of interest" description="Disordered" evidence="4">
    <location>
        <begin position="21"/>
        <end position="56"/>
    </location>
</feature>
<feature type="domain" description="Translation elongation factor EFTu-like" evidence="6">
    <location>
        <begin position="417"/>
        <end position="487"/>
    </location>
</feature>
<dbReference type="Pfam" id="PF03144">
    <property type="entry name" value="GTP_EFTU_D2"/>
    <property type="match status" value="1"/>
</dbReference>
<comment type="similarity">
    <text evidence="1">Belongs to the TRAFAC class translation factor GTPase superfamily. Classic translation factor GTPase family. EF-Tu/EF-1A subfamily.</text>
</comment>
<dbReference type="PANTHER" id="PTHR43721">
    <property type="entry name" value="ELONGATION FACTOR TU-RELATED"/>
    <property type="match status" value="1"/>
</dbReference>
<dbReference type="SUPFAM" id="SSF52540">
    <property type="entry name" value="P-loop containing nucleoside triphosphate hydrolases"/>
    <property type="match status" value="1"/>
</dbReference>
<dbReference type="Gene3D" id="2.40.30.10">
    <property type="entry name" value="Translation factors"/>
    <property type="match status" value="1"/>
</dbReference>
<evidence type="ECO:0000313" key="8">
    <source>
        <dbReference type="Proteomes" id="UP000005237"/>
    </source>
</evidence>
<keyword evidence="3" id="KW-0342">GTP-binding</keyword>
<dbReference type="SUPFAM" id="SSF50465">
    <property type="entry name" value="EF-Tu/eEF-1alpha/eIF2-gamma C-terminal domain"/>
    <property type="match status" value="1"/>
</dbReference>
<dbReference type="Gene3D" id="3.40.50.300">
    <property type="entry name" value="P-loop containing nucleotide triphosphate hydrolases"/>
    <property type="match status" value="1"/>
</dbReference>
<evidence type="ECO:0000256" key="4">
    <source>
        <dbReference type="SAM" id="MobiDB-lite"/>
    </source>
</evidence>
<dbReference type="CDD" id="cd03708">
    <property type="entry name" value="GTPBP_III"/>
    <property type="match status" value="1"/>
</dbReference>
<reference evidence="8" key="1">
    <citation type="submission" date="2010-08" db="EMBL/GenBank/DDBJ databases">
        <authorList>
            <consortium name="Caenorhabditis japonica Sequencing Consortium"/>
            <person name="Wilson R.K."/>
        </authorList>
    </citation>
    <scope>NUCLEOTIDE SEQUENCE [LARGE SCALE GENOMIC DNA]</scope>
    <source>
        <strain evidence="8">DF5081</strain>
    </source>
</reference>
<evidence type="ECO:0000256" key="1">
    <source>
        <dbReference type="ARBA" id="ARBA00007249"/>
    </source>
</evidence>
<evidence type="ECO:0000259" key="6">
    <source>
        <dbReference type="Pfam" id="PF03144"/>
    </source>
</evidence>
<dbReference type="FunFam" id="3.40.50.300:FF:001865">
    <property type="entry name" value="GTP-binding protein"/>
    <property type="match status" value="1"/>
</dbReference>
<dbReference type="Proteomes" id="UP000005237">
    <property type="component" value="Unassembled WGS sequence"/>
</dbReference>
<dbReference type="OMA" id="ENMPMKI"/>
<keyword evidence="8" id="KW-1185">Reference proteome</keyword>
<dbReference type="InterPro" id="IPR004161">
    <property type="entry name" value="EFTu-like_2"/>
</dbReference>
<dbReference type="CDD" id="cd03694">
    <property type="entry name" value="GTPBP_II"/>
    <property type="match status" value="1"/>
</dbReference>
<dbReference type="GO" id="GO:0005525">
    <property type="term" value="F:GTP binding"/>
    <property type="evidence" value="ECO:0007669"/>
    <property type="project" value="UniProtKB-KW"/>
</dbReference>
<dbReference type="InterPro" id="IPR027417">
    <property type="entry name" value="P-loop_NTPase"/>
</dbReference>
<keyword evidence="2" id="KW-0547">Nucleotide-binding</keyword>
<name>A0A8R1HM08_CAEJA</name>
<dbReference type="GO" id="GO:0003924">
    <property type="term" value="F:GTPase activity"/>
    <property type="evidence" value="ECO:0007669"/>
    <property type="project" value="InterPro"/>
</dbReference>
<sequence length="588" mass="63708">MDFMISHFCDEQNHQPLYKTRKQSISDPKSGPTLLSSSLPTADECSDSEAENHLPPETELGNIEYKAKLVNPTSSRIEHLITQMKWRLREGQGEAIYEIGVEDGGAMSGLTDEELNASLNTLRTMAQALDASMVVLTEKDVTQKGSSVRRTVVEVLVRKVPESQQFIEVRLAVVGGCDVGKSTLCGVLTQGCLDDGNGKARIGIFRYPHEVRTGKTSSVCNDVIGFDNRGKLVNYAHNSLEEMVEKSSKLVTLIDLAGDAKYQKTTIHGLTGYTPHFTCLVVAADRGITWATREHIGLIAALNIPMFVLITKMDLVDREGLKQIIKDLSNLVSKAGMIARAKRVKTKRDAVQAAQDLCVGSIVPILAVSSVTGEGFRLLRTLLNCLSTAGSAESRLQLVGLPAFFTIEELYNVPHVGQVVGGMLSEGQLHEGADVLVGPLKDGSFEKVAVGSIRRSRQAVGCVNPGEAASISLTLPEGLTLRRGMVLSGHNFQPPVCYEFTANLLLLCHSTKQVCEGFQATVFIGSVCATTTITHITDADCMRPGQWSVVRMCFAYQPEVLRAGSPIILRQGKTKGIGEVLKVEPATQ</sequence>
<protein>
    <submittedName>
        <fullName evidence="7">Tr-type G domain-containing protein</fullName>
    </submittedName>
</protein>
<organism evidence="7 8">
    <name type="scientific">Caenorhabditis japonica</name>
    <dbReference type="NCBI Taxonomy" id="281687"/>
    <lineage>
        <taxon>Eukaryota</taxon>
        <taxon>Metazoa</taxon>
        <taxon>Ecdysozoa</taxon>
        <taxon>Nematoda</taxon>
        <taxon>Chromadorea</taxon>
        <taxon>Rhabditida</taxon>
        <taxon>Rhabditina</taxon>
        <taxon>Rhabditomorpha</taxon>
        <taxon>Rhabditoidea</taxon>
        <taxon>Rhabditidae</taxon>
        <taxon>Peloderinae</taxon>
        <taxon>Caenorhabditis</taxon>
    </lineage>
</organism>
<dbReference type="InterPro" id="IPR009000">
    <property type="entry name" value="Transl_B-barrel_sf"/>
</dbReference>
<feature type="domain" description="Tr-type G" evidence="5">
    <location>
        <begin position="170"/>
        <end position="386"/>
    </location>
</feature>
<dbReference type="AlphaFoldDB" id="A0A8R1HM08"/>
<dbReference type="Pfam" id="PF00009">
    <property type="entry name" value="GTP_EFTU"/>
    <property type="match status" value="1"/>
</dbReference>
<proteinExistence type="inferred from homology"/>
<dbReference type="SUPFAM" id="SSF50447">
    <property type="entry name" value="Translation proteins"/>
    <property type="match status" value="1"/>
</dbReference>
<dbReference type="InterPro" id="IPR000795">
    <property type="entry name" value="T_Tr_GTP-bd_dom"/>
</dbReference>
<dbReference type="InterPro" id="IPR050055">
    <property type="entry name" value="EF-Tu_GTPase"/>
</dbReference>
<accession>A0A8R1HM08</accession>
<evidence type="ECO:0000313" key="7">
    <source>
        <dbReference type="EnsemblMetazoa" id="CJA02229a.1"/>
    </source>
</evidence>
<dbReference type="GO" id="GO:0003746">
    <property type="term" value="F:translation elongation factor activity"/>
    <property type="evidence" value="ECO:0007669"/>
    <property type="project" value="TreeGrafter"/>
</dbReference>
<evidence type="ECO:0000259" key="5">
    <source>
        <dbReference type="Pfam" id="PF00009"/>
    </source>
</evidence>
<dbReference type="PANTHER" id="PTHR43721:SF3">
    <property type="entry name" value="GTP-BINDING PROTEIN 2"/>
    <property type="match status" value="1"/>
</dbReference>
<dbReference type="CDD" id="cd04165">
    <property type="entry name" value="GTPBP1_like"/>
    <property type="match status" value="1"/>
</dbReference>
<dbReference type="GO" id="GO:0042802">
    <property type="term" value="F:identical protein binding"/>
    <property type="evidence" value="ECO:0007669"/>
    <property type="project" value="EnsemblMetazoa"/>
</dbReference>
<dbReference type="InterPro" id="IPR035531">
    <property type="entry name" value="GTPBP1-like"/>
</dbReference>
<evidence type="ECO:0000256" key="3">
    <source>
        <dbReference type="ARBA" id="ARBA00023134"/>
    </source>
</evidence>